<dbReference type="Proteomes" id="UP000542210">
    <property type="component" value="Unassembled WGS sequence"/>
</dbReference>
<feature type="domain" description="DUF305" evidence="1">
    <location>
        <begin position="39"/>
        <end position="195"/>
    </location>
</feature>
<evidence type="ECO:0000313" key="3">
    <source>
        <dbReference type="Proteomes" id="UP000542210"/>
    </source>
</evidence>
<comment type="caution">
    <text evidence="2">The sequence shown here is derived from an EMBL/GenBank/DDBJ whole genome shotgun (WGS) entry which is preliminary data.</text>
</comment>
<dbReference type="EMBL" id="JACHND010000001">
    <property type="protein sequence ID" value="MBB4705040.1"/>
    <property type="molecule type" value="Genomic_DNA"/>
</dbReference>
<dbReference type="RefSeq" id="WP_184886468.1">
    <property type="nucleotide sequence ID" value="NZ_BOOV01000006.1"/>
</dbReference>
<reference evidence="2 3" key="1">
    <citation type="submission" date="2020-08" db="EMBL/GenBank/DDBJ databases">
        <title>Sequencing the genomes of 1000 actinobacteria strains.</title>
        <authorList>
            <person name="Klenk H.-P."/>
        </authorList>
    </citation>
    <scope>NUCLEOTIDE SEQUENCE [LARGE SCALE GENOMIC DNA]</scope>
    <source>
        <strain evidence="2 3">DSM 45784</strain>
    </source>
</reference>
<dbReference type="AlphaFoldDB" id="A0A7W7GDJ5"/>
<organism evidence="2 3">
    <name type="scientific">Sphaerisporangium siamense</name>
    <dbReference type="NCBI Taxonomy" id="795645"/>
    <lineage>
        <taxon>Bacteria</taxon>
        <taxon>Bacillati</taxon>
        <taxon>Actinomycetota</taxon>
        <taxon>Actinomycetes</taxon>
        <taxon>Streptosporangiales</taxon>
        <taxon>Streptosporangiaceae</taxon>
        <taxon>Sphaerisporangium</taxon>
    </lineage>
</organism>
<dbReference type="Gene3D" id="1.20.1260.10">
    <property type="match status" value="1"/>
</dbReference>
<proteinExistence type="predicted"/>
<evidence type="ECO:0000313" key="2">
    <source>
        <dbReference type="EMBL" id="MBB4705040.1"/>
    </source>
</evidence>
<evidence type="ECO:0000259" key="1">
    <source>
        <dbReference type="Pfam" id="PF03713"/>
    </source>
</evidence>
<gene>
    <name evidence="2" type="ORF">BJ982_006584</name>
</gene>
<dbReference type="InterPro" id="IPR012347">
    <property type="entry name" value="Ferritin-like"/>
</dbReference>
<name>A0A7W7GDJ5_9ACTN</name>
<accession>A0A7W7GDJ5</accession>
<dbReference type="PANTHER" id="PTHR36933:SF1">
    <property type="entry name" value="SLL0788 PROTEIN"/>
    <property type="match status" value="1"/>
</dbReference>
<dbReference type="PANTHER" id="PTHR36933">
    <property type="entry name" value="SLL0788 PROTEIN"/>
    <property type="match status" value="1"/>
</dbReference>
<protein>
    <submittedName>
        <fullName evidence="2">Uncharacterized protein (DUF305 family)</fullName>
    </submittedName>
</protein>
<dbReference type="Pfam" id="PF03713">
    <property type="entry name" value="DUF305"/>
    <property type="match status" value="1"/>
</dbReference>
<dbReference type="InterPro" id="IPR005183">
    <property type="entry name" value="DUF305_CopM-like"/>
</dbReference>
<keyword evidence="3" id="KW-1185">Reference proteome</keyword>
<sequence>MATIRTRVILVAVITCLATVAAMLLITGRSGPPGDASAEAGFARDMAVHHAQAVEMSFAVYDKTADTALRGLSYDIITTQTAQRGIFMGWLQQWGLTQATTRPAMAWMAGHGHVAPGTPATMPGMANDQEMKKLQAAGGKDAEILFLQLMIRHHEGGVQMARAALNLSKRSEVRSIAQNIVDTQDSEIGYMTELLQARGAKPYPSILN</sequence>